<dbReference type="CDD" id="cd17535">
    <property type="entry name" value="REC_NarL-like"/>
    <property type="match status" value="1"/>
</dbReference>
<dbReference type="AlphaFoldDB" id="A0A971M4Q1"/>
<dbReference type="InterPro" id="IPR011006">
    <property type="entry name" value="CheY-like_superfamily"/>
</dbReference>
<evidence type="ECO:0000256" key="5">
    <source>
        <dbReference type="PROSITE-ProRule" id="PRU00169"/>
    </source>
</evidence>
<evidence type="ECO:0000256" key="4">
    <source>
        <dbReference type="ARBA" id="ARBA00023163"/>
    </source>
</evidence>
<evidence type="ECO:0000256" key="3">
    <source>
        <dbReference type="ARBA" id="ARBA00023125"/>
    </source>
</evidence>
<dbReference type="EMBL" id="JAAYEE010000176">
    <property type="protein sequence ID" value="NLW35830.1"/>
    <property type="molecule type" value="Genomic_DNA"/>
</dbReference>
<accession>A0A971M4Q1</accession>
<organism evidence="8 9">
    <name type="scientific">Syntrophorhabdus aromaticivorans</name>
    <dbReference type="NCBI Taxonomy" id="328301"/>
    <lineage>
        <taxon>Bacteria</taxon>
        <taxon>Pseudomonadati</taxon>
        <taxon>Thermodesulfobacteriota</taxon>
        <taxon>Syntrophorhabdia</taxon>
        <taxon>Syntrophorhabdales</taxon>
        <taxon>Syntrophorhabdaceae</taxon>
        <taxon>Syntrophorhabdus</taxon>
    </lineage>
</organism>
<dbReference type="GO" id="GO:0003677">
    <property type="term" value="F:DNA binding"/>
    <property type="evidence" value="ECO:0007669"/>
    <property type="project" value="UniProtKB-KW"/>
</dbReference>
<feature type="modified residue" description="4-aspartylphosphate" evidence="5">
    <location>
        <position position="54"/>
    </location>
</feature>
<dbReference type="InterPro" id="IPR058245">
    <property type="entry name" value="NreC/VraR/RcsB-like_REC"/>
</dbReference>
<dbReference type="Gene3D" id="3.40.50.2300">
    <property type="match status" value="1"/>
</dbReference>
<evidence type="ECO:0000256" key="2">
    <source>
        <dbReference type="ARBA" id="ARBA00023015"/>
    </source>
</evidence>
<evidence type="ECO:0000313" key="8">
    <source>
        <dbReference type="EMBL" id="NLW35830.1"/>
    </source>
</evidence>
<keyword evidence="1 5" id="KW-0597">Phosphoprotein</keyword>
<dbReference type="Pfam" id="PF00196">
    <property type="entry name" value="GerE"/>
    <property type="match status" value="1"/>
</dbReference>
<dbReference type="SUPFAM" id="SSF52172">
    <property type="entry name" value="CheY-like"/>
    <property type="match status" value="1"/>
</dbReference>
<dbReference type="Proteomes" id="UP000777265">
    <property type="component" value="Unassembled WGS sequence"/>
</dbReference>
<dbReference type="PANTHER" id="PTHR43214">
    <property type="entry name" value="TWO-COMPONENT RESPONSE REGULATOR"/>
    <property type="match status" value="1"/>
</dbReference>
<sequence length="210" mass="23715">MIRILIVDDHAIVREGLKQIIAEEPDMVVTGEAHDGSEALSRALQNDYDVVVLDISMPGRSGLDVLRELKERKPRLNVLMLSIHHEEQYGLRVLKAGASGYLTKESLPEELISAIRRVACGKKYITLALAEELALDLESPKEKLPHERLSDREYRVMCMIGSGRPMKEIASDLFLSPKTISTYRSRVLKKMKFENNAELIRYVIENGLTA</sequence>
<dbReference type="Pfam" id="PF00072">
    <property type="entry name" value="Response_reg"/>
    <property type="match status" value="1"/>
</dbReference>
<dbReference type="PANTHER" id="PTHR43214:SF41">
    <property type="entry name" value="NITRATE_NITRITE RESPONSE REGULATOR PROTEIN NARP"/>
    <property type="match status" value="1"/>
</dbReference>
<dbReference type="PROSITE" id="PS50110">
    <property type="entry name" value="RESPONSE_REGULATORY"/>
    <property type="match status" value="1"/>
</dbReference>
<dbReference type="InterPro" id="IPR016032">
    <property type="entry name" value="Sig_transdc_resp-reg_C-effctor"/>
</dbReference>
<dbReference type="GO" id="GO:0000160">
    <property type="term" value="P:phosphorelay signal transduction system"/>
    <property type="evidence" value="ECO:0007669"/>
    <property type="project" value="InterPro"/>
</dbReference>
<keyword evidence="4" id="KW-0804">Transcription</keyword>
<dbReference type="PRINTS" id="PR00038">
    <property type="entry name" value="HTHLUXR"/>
</dbReference>
<reference evidence="8" key="1">
    <citation type="journal article" date="2020" name="Biotechnol. Biofuels">
        <title>New insights from the biogas microbiome by comprehensive genome-resolved metagenomics of nearly 1600 species originating from multiple anaerobic digesters.</title>
        <authorList>
            <person name="Campanaro S."/>
            <person name="Treu L."/>
            <person name="Rodriguez-R L.M."/>
            <person name="Kovalovszki A."/>
            <person name="Ziels R.M."/>
            <person name="Maus I."/>
            <person name="Zhu X."/>
            <person name="Kougias P.G."/>
            <person name="Basile A."/>
            <person name="Luo G."/>
            <person name="Schluter A."/>
            <person name="Konstantinidis K.T."/>
            <person name="Angelidaki I."/>
        </authorList>
    </citation>
    <scope>NUCLEOTIDE SEQUENCE</scope>
    <source>
        <strain evidence="8">AS06rmzACSIP_7</strain>
    </source>
</reference>
<dbReference type="InterPro" id="IPR000792">
    <property type="entry name" value="Tscrpt_reg_LuxR_C"/>
</dbReference>
<feature type="domain" description="HTH luxR-type" evidence="6">
    <location>
        <begin position="142"/>
        <end position="207"/>
    </location>
</feature>
<evidence type="ECO:0000259" key="6">
    <source>
        <dbReference type="PROSITE" id="PS50043"/>
    </source>
</evidence>
<dbReference type="SMART" id="SM00448">
    <property type="entry name" value="REC"/>
    <property type="match status" value="1"/>
</dbReference>
<evidence type="ECO:0000259" key="7">
    <source>
        <dbReference type="PROSITE" id="PS50110"/>
    </source>
</evidence>
<evidence type="ECO:0000313" key="9">
    <source>
        <dbReference type="Proteomes" id="UP000777265"/>
    </source>
</evidence>
<dbReference type="CDD" id="cd06170">
    <property type="entry name" value="LuxR_C_like"/>
    <property type="match status" value="1"/>
</dbReference>
<protein>
    <submittedName>
        <fullName evidence="8">Response regulator transcription factor</fullName>
    </submittedName>
</protein>
<dbReference type="InterPro" id="IPR039420">
    <property type="entry name" value="WalR-like"/>
</dbReference>
<dbReference type="SMART" id="SM00421">
    <property type="entry name" value="HTH_LUXR"/>
    <property type="match status" value="1"/>
</dbReference>
<name>A0A971M4Q1_9BACT</name>
<proteinExistence type="predicted"/>
<gene>
    <name evidence="8" type="ORF">GXY80_10165</name>
</gene>
<dbReference type="SUPFAM" id="SSF46894">
    <property type="entry name" value="C-terminal effector domain of the bipartite response regulators"/>
    <property type="match status" value="1"/>
</dbReference>
<reference evidence="8" key="2">
    <citation type="submission" date="2020-01" db="EMBL/GenBank/DDBJ databases">
        <authorList>
            <person name="Campanaro S."/>
        </authorList>
    </citation>
    <scope>NUCLEOTIDE SEQUENCE</scope>
    <source>
        <strain evidence="8">AS06rmzACSIP_7</strain>
    </source>
</reference>
<keyword evidence="2" id="KW-0805">Transcription regulation</keyword>
<evidence type="ECO:0000256" key="1">
    <source>
        <dbReference type="ARBA" id="ARBA00022553"/>
    </source>
</evidence>
<dbReference type="GO" id="GO:0006355">
    <property type="term" value="P:regulation of DNA-templated transcription"/>
    <property type="evidence" value="ECO:0007669"/>
    <property type="project" value="InterPro"/>
</dbReference>
<comment type="caution">
    <text evidence="8">The sequence shown here is derived from an EMBL/GenBank/DDBJ whole genome shotgun (WGS) entry which is preliminary data.</text>
</comment>
<dbReference type="InterPro" id="IPR001789">
    <property type="entry name" value="Sig_transdc_resp-reg_receiver"/>
</dbReference>
<feature type="domain" description="Response regulatory" evidence="7">
    <location>
        <begin position="3"/>
        <end position="119"/>
    </location>
</feature>
<keyword evidence="3" id="KW-0238">DNA-binding</keyword>
<dbReference type="PROSITE" id="PS50043">
    <property type="entry name" value="HTH_LUXR_2"/>
    <property type="match status" value="1"/>
</dbReference>